<evidence type="ECO:0008006" key="4">
    <source>
        <dbReference type="Google" id="ProtNLM"/>
    </source>
</evidence>
<reference evidence="1 3" key="5">
    <citation type="journal article" date="2023" name="Int. J. Syst. Evol. Microbiol.">
        <title>Sellimonas catena sp. nov., isolated from human faeces.</title>
        <authorList>
            <person name="Hisatomi A."/>
            <person name="Ohkuma M."/>
            <person name="Sakamoto M."/>
        </authorList>
    </citation>
    <scope>NUCLEOTIDE SEQUENCE [LARGE SCALE GENOMIC DNA]</scope>
    <source>
        <strain evidence="1 3">12EGH17</strain>
        <strain evidence="2">18CBH55</strain>
    </source>
</reference>
<reference evidence="2" key="3">
    <citation type="submission" date="2022-11" db="EMBL/GenBank/DDBJ databases">
        <title>Draft genome sequence of Sellimonas catena strain 18CBH55.</title>
        <authorList>
            <person name="Atsushi H."/>
            <person name="Moriya O."/>
            <person name="Mitsuo S."/>
        </authorList>
    </citation>
    <scope>NUCLEOTIDE SEQUENCE</scope>
    <source>
        <strain evidence="2">18CBH55</strain>
    </source>
</reference>
<dbReference type="InterPro" id="IPR038705">
    <property type="entry name" value="YabP_sf"/>
</dbReference>
<dbReference type="EMBL" id="BSBO01000004">
    <property type="protein sequence ID" value="GLG03401.1"/>
    <property type="molecule type" value="Genomic_DNA"/>
</dbReference>
<comment type="caution">
    <text evidence="1">The sequence shown here is derived from an EMBL/GenBank/DDBJ whole genome shotgun (WGS) entry which is preliminary data.</text>
</comment>
<dbReference type="Proteomes" id="UP001145094">
    <property type="component" value="Unassembled WGS sequence"/>
</dbReference>
<dbReference type="Gene3D" id="2.60.40.2000">
    <property type="match status" value="1"/>
</dbReference>
<dbReference type="Pfam" id="PF07873">
    <property type="entry name" value="YabP"/>
    <property type="match status" value="1"/>
</dbReference>
<dbReference type="EMBL" id="BSCH01000008">
    <property type="protein sequence ID" value="GLG90115.1"/>
    <property type="molecule type" value="Genomic_DNA"/>
</dbReference>
<organism evidence="1 3">
    <name type="scientific">Sellimonas catena</name>
    <dbReference type="NCBI Taxonomy" id="2994035"/>
    <lineage>
        <taxon>Bacteria</taxon>
        <taxon>Bacillati</taxon>
        <taxon>Bacillota</taxon>
        <taxon>Clostridia</taxon>
        <taxon>Lachnospirales</taxon>
        <taxon>Lachnospiraceae</taxon>
        <taxon>Sellimonas</taxon>
    </lineage>
</organism>
<dbReference type="NCBIfam" id="TIGR02892">
    <property type="entry name" value="spore_yabP"/>
    <property type="match status" value="1"/>
</dbReference>
<evidence type="ECO:0000313" key="3">
    <source>
        <dbReference type="Proteomes" id="UP001145145"/>
    </source>
</evidence>
<dbReference type="PIRSF" id="PIRSF011576">
    <property type="entry name" value="YabP"/>
    <property type="match status" value="1"/>
</dbReference>
<reference evidence="1" key="1">
    <citation type="submission" date="2022-11" db="EMBL/GenBank/DDBJ databases">
        <title>Draft genome sequence of Sellimonas catena strain 12EGH17.</title>
        <authorList>
            <person name="Hisatomi A."/>
            <person name="Ohkuma M."/>
            <person name="Sakamoto M."/>
        </authorList>
    </citation>
    <scope>NUCLEOTIDE SEQUENCE</scope>
    <source>
        <strain evidence="1">12EGH17</strain>
    </source>
</reference>
<sequence length="104" mass="11588">MMMSSSMMSVTEEAQVRKAHKLVVNNRKTSLVTGVLDVLSFDLNEILLETEQGMMMVKGSDLHVNRLSLEKGEVDLSGNIDSITYSDMKQTTKQGGKLLARLFH</sequence>
<accession>A0A9W6FDC2</accession>
<protein>
    <recommendedName>
        <fullName evidence="4">Sporulation protein YabP</fullName>
    </recommendedName>
</protein>
<dbReference type="AlphaFoldDB" id="A0A9W6FDC2"/>
<dbReference type="Proteomes" id="UP001145145">
    <property type="component" value="Unassembled WGS sequence"/>
</dbReference>
<gene>
    <name evidence="1" type="ORF">Selli1_05750</name>
    <name evidence="2" type="ORF">Selli2_15420</name>
</gene>
<keyword evidence="3" id="KW-1185">Reference proteome</keyword>
<dbReference type="GO" id="GO:0030435">
    <property type="term" value="P:sporulation resulting in formation of a cellular spore"/>
    <property type="evidence" value="ECO:0007669"/>
    <property type="project" value="InterPro"/>
</dbReference>
<dbReference type="InterPro" id="IPR022476">
    <property type="entry name" value="Spore_YabP/YqfC"/>
</dbReference>
<dbReference type="InterPro" id="IPR012504">
    <property type="entry name" value="Spore_YabP"/>
</dbReference>
<evidence type="ECO:0000313" key="2">
    <source>
        <dbReference type="EMBL" id="GLG90115.1"/>
    </source>
</evidence>
<evidence type="ECO:0000313" key="1">
    <source>
        <dbReference type="EMBL" id="GLG03401.1"/>
    </source>
</evidence>
<proteinExistence type="predicted"/>
<reference evidence="1" key="2">
    <citation type="submission" date="2022-11" db="EMBL/GenBank/DDBJ databases">
        <title>Draft genome sequence of Sellimonas catena strain 12EGH17.</title>
        <authorList>
            <person name="Atsushi H."/>
            <person name="Moriya O."/>
            <person name="Mitsuo S."/>
        </authorList>
    </citation>
    <scope>NUCLEOTIDE SEQUENCE</scope>
    <source>
        <strain evidence="1">12EGH17</strain>
    </source>
</reference>
<reference evidence="2" key="4">
    <citation type="submission" date="2022-11" db="EMBL/GenBank/DDBJ databases">
        <title>Draft genome sequence of Sellimonas catena strain 18CBH55.</title>
        <authorList>
            <person name="Hisatomi A."/>
            <person name="Ohkuma M."/>
            <person name="Sakamoto M."/>
        </authorList>
    </citation>
    <scope>NUCLEOTIDE SEQUENCE</scope>
    <source>
        <strain evidence="2">18CBH55</strain>
    </source>
</reference>
<name>A0A9W6FDC2_9FIRM</name>